<dbReference type="EMBL" id="CADCTI010000093">
    <property type="protein sequence ID" value="CAA9230168.1"/>
    <property type="molecule type" value="Genomic_DNA"/>
</dbReference>
<dbReference type="GO" id="GO:0004316">
    <property type="term" value="F:3-oxoacyl-[acyl-carrier-protein] reductase (NADPH) activity"/>
    <property type="evidence" value="ECO:0007669"/>
    <property type="project" value="UniProtKB-EC"/>
</dbReference>
<organism evidence="2">
    <name type="scientific">uncultured Blastococcus sp</name>
    <dbReference type="NCBI Taxonomy" id="217144"/>
    <lineage>
        <taxon>Bacteria</taxon>
        <taxon>Bacillati</taxon>
        <taxon>Actinomycetota</taxon>
        <taxon>Actinomycetes</taxon>
        <taxon>Geodermatophilales</taxon>
        <taxon>Geodermatophilaceae</taxon>
        <taxon>Blastococcus</taxon>
        <taxon>environmental samples</taxon>
    </lineage>
</organism>
<feature type="compositionally biased region" description="Basic residues" evidence="1">
    <location>
        <begin position="78"/>
        <end position="93"/>
    </location>
</feature>
<feature type="non-terminal residue" evidence="2">
    <location>
        <position position="1"/>
    </location>
</feature>
<feature type="region of interest" description="Disordered" evidence="1">
    <location>
        <begin position="149"/>
        <end position="193"/>
    </location>
</feature>
<feature type="compositionally biased region" description="Basic and acidic residues" evidence="1">
    <location>
        <begin position="19"/>
        <end position="32"/>
    </location>
</feature>
<sequence>EGHDGHQNGPGHGSQQGHRPADRGWSHREGLPGRRRGPRRGARRGCGGRAAARGSRRVRRPRRCQLGRQRGGGVRGARGARRTSGRRGEQRRHRWIDCTRRAGPLDARLRRCAGDRGDQRPGRGARHQRRAAAAAALRLSPDRQRLLGHGIAGTADRPDPGRLRAVEDDAERHDGAVRAPLRRDRPKHPDQRHLPWLRRNGLHRVRRLPDCGRRRSRCHPLRHASGRRPDRLLPRRRRRHRLV</sequence>
<feature type="region of interest" description="Disordered" evidence="1">
    <location>
        <begin position="1"/>
        <end position="93"/>
    </location>
</feature>
<feature type="compositionally biased region" description="Basic residues" evidence="1">
    <location>
        <begin position="54"/>
        <end position="65"/>
    </location>
</feature>
<reference evidence="2" key="1">
    <citation type="submission" date="2020-02" db="EMBL/GenBank/DDBJ databases">
        <authorList>
            <person name="Meier V. D."/>
        </authorList>
    </citation>
    <scope>NUCLEOTIDE SEQUENCE</scope>
    <source>
        <strain evidence="2">AVDCRST_MAG57</strain>
    </source>
</reference>
<proteinExistence type="predicted"/>
<feature type="non-terminal residue" evidence="2">
    <location>
        <position position="243"/>
    </location>
</feature>
<dbReference type="EC" id="1.1.1.100" evidence="2"/>
<feature type="compositionally biased region" description="Basic and acidic residues" evidence="1">
    <location>
        <begin position="156"/>
        <end position="193"/>
    </location>
</feature>
<dbReference type="AlphaFoldDB" id="A0A6J4HRV2"/>
<gene>
    <name evidence="2" type="ORF">AVDCRST_MAG57-997</name>
</gene>
<feature type="compositionally biased region" description="Basic residues" evidence="1">
    <location>
        <begin position="214"/>
        <end position="226"/>
    </location>
</feature>
<name>A0A6J4HRV2_9ACTN</name>
<feature type="region of interest" description="Disordered" evidence="1">
    <location>
        <begin position="213"/>
        <end position="243"/>
    </location>
</feature>
<protein>
    <submittedName>
        <fullName evidence="2">3-oxoacyl-[acyl-carrier protein] reductase</fullName>
        <ecNumber evidence="2">1.1.1.100</ecNumber>
    </submittedName>
</protein>
<feature type="compositionally biased region" description="Basic residues" evidence="1">
    <location>
        <begin position="234"/>
        <end position="243"/>
    </location>
</feature>
<evidence type="ECO:0000256" key="1">
    <source>
        <dbReference type="SAM" id="MobiDB-lite"/>
    </source>
</evidence>
<evidence type="ECO:0000313" key="2">
    <source>
        <dbReference type="EMBL" id="CAA9230168.1"/>
    </source>
</evidence>
<feature type="compositionally biased region" description="Basic residues" evidence="1">
    <location>
        <begin position="33"/>
        <end position="43"/>
    </location>
</feature>
<keyword evidence="2" id="KW-0560">Oxidoreductase</keyword>
<accession>A0A6J4HRV2</accession>